<dbReference type="SUPFAM" id="SSF69318">
    <property type="entry name" value="Integrin alpha N-terminal domain"/>
    <property type="match status" value="1"/>
</dbReference>
<feature type="chain" id="PRO_5047184558" evidence="2">
    <location>
        <begin position="21"/>
        <end position="523"/>
    </location>
</feature>
<evidence type="ECO:0000256" key="1">
    <source>
        <dbReference type="ARBA" id="ARBA00022729"/>
    </source>
</evidence>
<evidence type="ECO:0000313" key="5">
    <source>
        <dbReference type="Proteomes" id="UP001595443"/>
    </source>
</evidence>
<sequence length="523" mass="56099">MRRLALLALLAPAAPLPALALQPGAAPANPAFIDRAAGLPVQQVYGGGWEHFVGGGVAALDCNADGYPDLVAAGGANPTRLFVNTTAKPGAPISFRLGTLPKLTHVTGAYPLDIDGDGLLDLFVMRVGANVVLKGGPDCSFTDASKAWHLPPGDAWTTAFSATWEKGEHWPTLAVGNYVDRKDPNGPFEACDTNQLIRPEGDRFGPPITLKPGFCALSMLITDWKRTGTRDLRVSNDRHYYVRGGYEQMWHLKPLREYGPKDGWKHVSLWGMGIASRDVNGDGLPDVMMTSMGDQLLQFNDHGVLVNAPYSLGTYAQRPFLGDDGRPSTGWHAEFADVNNDGRVDLFIAKGNVDQMPSNAMKDPNNLLIQQADGHFTEKADVAGVASTARSRGAALVDLNGDGRLDLVVMNRRAPMELWQNATPNTGNWVEFMPHENGANRFAIGAWLELRAGGQEQQQEVTVGGGHASGHATPIHFGLGAAKTAELRVVWPDGSTSDWTEVPVNAKLTVRPDGSGLALAPLE</sequence>
<dbReference type="Proteomes" id="UP001595443">
    <property type="component" value="Unassembled WGS sequence"/>
</dbReference>
<keyword evidence="1 2" id="KW-0732">Signal</keyword>
<reference evidence="5" key="1">
    <citation type="journal article" date="2019" name="Int. J. Syst. Evol. Microbiol.">
        <title>The Global Catalogue of Microorganisms (GCM) 10K type strain sequencing project: providing services to taxonomists for standard genome sequencing and annotation.</title>
        <authorList>
            <consortium name="The Broad Institute Genomics Platform"/>
            <consortium name="The Broad Institute Genome Sequencing Center for Infectious Disease"/>
            <person name="Wu L."/>
            <person name="Ma J."/>
        </authorList>
    </citation>
    <scope>NUCLEOTIDE SEQUENCE [LARGE SCALE GENOMIC DNA]</scope>
    <source>
        <strain evidence="5">KCTC 62192</strain>
    </source>
</reference>
<dbReference type="InterPro" id="IPR013517">
    <property type="entry name" value="FG-GAP"/>
</dbReference>
<dbReference type="Pfam" id="PF13517">
    <property type="entry name" value="FG-GAP_3"/>
    <property type="match status" value="2"/>
</dbReference>
<feature type="signal peptide" evidence="2">
    <location>
        <begin position="1"/>
        <end position="20"/>
    </location>
</feature>
<dbReference type="Gene3D" id="2.130.10.130">
    <property type="entry name" value="Integrin alpha, N-terminal"/>
    <property type="match status" value="1"/>
</dbReference>
<dbReference type="PANTHER" id="PTHR16026:SF0">
    <property type="entry name" value="CARTILAGE ACIDIC PROTEIN 1"/>
    <property type="match status" value="1"/>
</dbReference>
<comment type="caution">
    <text evidence="4">The sequence shown here is derived from an EMBL/GenBank/DDBJ whole genome shotgun (WGS) entry which is preliminary data.</text>
</comment>
<organism evidence="4 5">
    <name type="scientific">Acidimangrovimonas pyrenivorans</name>
    <dbReference type="NCBI Taxonomy" id="2030798"/>
    <lineage>
        <taxon>Bacteria</taxon>
        <taxon>Pseudomonadati</taxon>
        <taxon>Pseudomonadota</taxon>
        <taxon>Alphaproteobacteria</taxon>
        <taxon>Rhodobacterales</taxon>
        <taxon>Paracoccaceae</taxon>
        <taxon>Acidimangrovimonas</taxon>
    </lineage>
</organism>
<evidence type="ECO:0000259" key="3">
    <source>
        <dbReference type="Pfam" id="PF07593"/>
    </source>
</evidence>
<protein>
    <submittedName>
        <fullName evidence="4">CRTAC1 family protein</fullName>
    </submittedName>
</protein>
<accession>A0ABV7ADG8</accession>
<keyword evidence="5" id="KW-1185">Reference proteome</keyword>
<gene>
    <name evidence="4" type="ORF">ACFOES_02740</name>
</gene>
<dbReference type="EMBL" id="JBHRSK010000003">
    <property type="protein sequence ID" value="MFC2967001.1"/>
    <property type="molecule type" value="Genomic_DNA"/>
</dbReference>
<dbReference type="InterPro" id="IPR027039">
    <property type="entry name" value="Crtac1"/>
</dbReference>
<feature type="domain" description="ASPIC/UnbV" evidence="3">
    <location>
        <begin position="443"/>
        <end position="509"/>
    </location>
</feature>
<dbReference type="InterPro" id="IPR011519">
    <property type="entry name" value="UnbV_ASPIC"/>
</dbReference>
<dbReference type="PANTHER" id="PTHR16026">
    <property type="entry name" value="CARTILAGE ACIDIC PROTEIN 1"/>
    <property type="match status" value="1"/>
</dbReference>
<evidence type="ECO:0000313" key="4">
    <source>
        <dbReference type="EMBL" id="MFC2967001.1"/>
    </source>
</evidence>
<evidence type="ECO:0000256" key="2">
    <source>
        <dbReference type="SAM" id="SignalP"/>
    </source>
</evidence>
<dbReference type="RefSeq" id="WP_377831629.1">
    <property type="nucleotide sequence ID" value="NZ_JBHRSK010000003.1"/>
</dbReference>
<dbReference type="InterPro" id="IPR028994">
    <property type="entry name" value="Integrin_alpha_N"/>
</dbReference>
<proteinExistence type="predicted"/>
<name>A0ABV7ADG8_9RHOB</name>
<dbReference type="Pfam" id="PF07593">
    <property type="entry name" value="UnbV_ASPIC"/>
    <property type="match status" value="1"/>
</dbReference>